<dbReference type="RefSeq" id="WP_192624810.1">
    <property type="nucleotide sequence ID" value="NZ_JADBGG010000039.1"/>
</dbReference>
<protein>
    <recommendedName>
        <fullName evidence="5">DUF262 domain-containing protein</fullName>
    </recommendedName>
</protein>
<name>A0ABR9H8E3_9BACT</name>
<evidence type="ECO:0000259" key="1">
    <source>
        <dbReference type="Pfam" id="PF03235"/>
    </source>
</evidence>
<feature type="domain" description="GmrSD restriction endonucleases N-terminal" evidence="1">
    <location>
        <begin position="168"/>
        <end position="384"/>
    </location>
</feature>
<reference evidence="3 4" key="1">
    <citation type="submission" date="2020-10" db="EMBL/GenBank/DDBJ databases">
        <title>Genomic Encyclopedia of Type Strains, Phase IV (KMG-IV): sequencing the most valuable type-strain genomes for metagenomic binning, comparative biology and taxonomic classification.</title>
        <authorList>
            <person name="Goeker M."/>
        </authorList>
    </citation>
    <scope>NUCLEOTIDE SEQUENCE [LARGE SCALE GENOMIC DNA]</scope>
    <source>
        <strain evidence="3 4">DSM 4194</strain>
    </source>
</reference>
<proteinExistence type="predicted"/>
<evidence type="ECO:0008006" key="5">
    <source>
        <dbReference type="Google" id="ProtNLM"/>
    </source>
</evidence>
<keyword evidence="4" id="KW-1185">Reference proteome</keyword>
<evidence type="ECO:0000313" key="3">
    <source>
        <dbReference type="EMBL" id="MBE1426974.1"/>
    </source>
</evidence>
<dbReference type="InterPro" id="IPR004919">
    <property type="entry name" value="GmrSD_N"/>
</dbReference>
<accession>A0ABR9H8E3</accession>
<feature type="domain" description="GmrSD restriction endonucleases C-terminal" evidence="2">
    <location>
        <begin position="603"/>
        <end position="737"/>
    </location>
</feature>
<dbReference type="EMBL" id="JADBGG010000039">
    <property type="protein sequence ID" value="MBE1426974.1"/>
    <property type="molecule type" value="Genomic_DNA"/>
</dbReference>
<evidence type="ECO:0000259" key="2">
    <source>
        <dbReference type="Pfam" id="PF07510"/>
    </source>
</evidence>
<dbReference type="Proteomes" id="UP000639010">
    <property type="component" value="Unassembled WGS sequence"/>
</dbReference>
<dbReference type="InterPro" id="IPR011089">
    <property type="entry name" value="GmrSD_C"/>
</dbReference>
<organism evidence="3 4">
    <name type="scientific">Desulfomicrobium macestii</name>
    <dbReference type="NCBI Taxonomy" id="90731"/>
    <lineage>
        <taxon>Bacteria</taxon>
        <taxon>Pseudomonadati</taxon>
        <taxon>Thermodesulfobacteriota</taxon>
        <taxon>Desulfovibrionia</taxon>
        <taxon>Desulfovibrionales</taxon>
        <taxon>Desulfomicrobiaceae</taxon>
        <taxon>Desulfomicrobium</taxon>
    </lineage>
</organism>
<comment type="caution">
    <text evidence="3">The sequence shown here is derived from an EMBL/GenBank/DDBJ whole genome shotgun (WGS) entry which is preliminary data.</text>
</comment>
<dbReference type="Pfam" id="PF07510">
    <property type="entry name" value="GmrSD_C"/>
    <property type="match status" value="1"/>
</dbReference>
<dbReference type="PANTHER" id="PTHR35149:SF1">
    <property type="entry name" value="DUF5655 DOMAIN-CONTAINING PROTEIN"/>
    <property type="match status" value="1"/>
</dbReference>
<evidence type="ECO:0000313" key="4">
    <source>
        <dbReference type="Proteomes" id="UP000639010"/>
    </source>
</evidence>
<dbReference type="Pfam" id="PF03235">
    <property type="entry name" value="GmrSD_N"/>
    <property type="match status" value="1"/>
</dbReference>
<sequence>MKIPMNRVWKVASRWSERGTKESSVLDIFRRHNVVFVGRFQDRFRQIEVGDLIAISDAKRVVAMGLATSPPQPVTTMGLAFSEADLSRFDYDDGVLGCRVSFTDLSDKEQPSYRVSTFHGVNERADEFRRIFKTHRECFEEKQQFEIKARSCTLAHNELNKADVLWQDKLIFRVPVYQRPYSWQETQVRRLLGELIANFLGMNGRPIEEPMFIGTMQLTEKRLLDVTDRRQVQEVIDGQQRMSTLILLLNILRRRKPESTVWANLDIDNRLETAVSSGQQQRYLREALEADLQNSPDETQNPYLRMVSVIQQLLLEVEENGCGDGAPEANVPLNVERFAAYLLSRVYFVVIETRATLSKTLQIFDAINTSGMDLNGGDVFKVRYYEYLRVMRNVEETEFDSISKLYEMIDLRNRESGRIVCDIEDILSLVRHVLVARHGMQNVLHDYGAAVFFNRFFDTVLRINEWPNFPQEKCLSIDVHLEDFKRLIGVRFDWSEQLEGLSAEARSMWDFILWSRYSKYHYLIVLFRDRFGTDLALTERFVIQLGKLLLLFSIIYWRAVNEAHAIMHKIIGMMCKTGATSTADELINFLRSTAAEKEQQIENAFENYSIADNVRTKALACRLVAFLDELEDNKLDAKEMRKLIFDTEIDIEHIESVNHKDENERAKVHALWQNELNRIGNLMVLESSLNRSISNEDYKTVKLPSYRLRSKFRTVQMHADAFPEWNLESCKERKATLKRKLVRGCPEFCVNGSVRG</sequence>
<gene>
    <name evidence="3" type="ORF">H4684_003658</name>
</gene>
<dbReference type="PANTHER" id="PTHR35149">
    <property type="entry name" value="SLL5132 PROTEIN"/>
    <property type="match status" value="1"/>
</dbReference>